<reference evidence="7 8" key="1">
    <citation type="submission" date="2015-11" db="EMBL/GenBank/DDBJ databases">
        <title>Genome Sequence of Bacillus simplex strain VanAntwerpen2.</title>
        <authorList>
            <person name="Couger M.B."/>
        </authorList>
    </citation>
    <scope>NUCLEOTIDE SEQUENCE [LARGE SCALE GENOMIC DNA]</scope>
    <source>
        <strain evidence="7 8">VanAntwerpen02</strain>
    </source>
</reference>
<dbReference type="PANTHER" id="PTHR43525:SF1">
    <property type="entry name" value="PROTEIN MALY"/>
    <property type="match status" value="1"/>
</dbReference>
<dbReference type="InterPro" id="IPR027619">
    <property type="entry name" value="C-S_lyase_PatB-like"/>
</dbReference>
<dbReference type="GO" id="GO:0047804">
    <property type="term" value="F:cysteine-S-conjugate beta-lyase activity"/>
    <property type="evidence" value="ECO:0007669"/>
    <property type="project" value="UniProtKB-EC"/>
</dbReference>
<gene>
    <name evidence="7" type="ORF">AS888_16345</name>
</gene>
<dbReference type="PANTHER" id="PTHR43525">
    <property type="entry name" value="PROTEIN MALY"/>
    <property type="match status" value="1"/>
</dbReference>
<dbReference type="Pfam" id="PF00155">
    <property type="entry name" value="Aminotran_1_2"/>
    <property type="match status" value="1"/>
</dbReference>
<dbReference type="RefSeq" id="WP_061141528.1">
    <property type="nucleotide sequence ID" value="NZ_LNNH01000012.1"/>
</dbReference>
<dbReference type="Gene3D" id="3.90.1150.10">
    <property type="entry name" value="Aspartate Aminotransferase, domain 1"/>
    <property type="match status" value="1"/>
</dbReference>
<keyword evidence="8" id="KW-1185">Reference proteome</keyword>
<evidence type="ECO:0000256" key="3">
    <source>
        <dbReference type="ARBA" id="ARBA00022898"/>
    </source>
</evidence>
<evidence type="ECO:0000259" key="6">
    <source>
        <dbReference type="Pfam" id="PF00155"/>
    </source>
</evidence>
<dbReference type="SUPFAM" id="SSF53383">
    <property type="entry name" value="PLP-dependent transferases"/>
    <property type="match status" value="1"/>
</dbReference>
<dbReference type="AlphaFoldDB" id="A0A109N0C9"/>
<dbReference type="CDD" id="cd00609">
    <property type="entry name" value="AAT_like"/>
    <property type="match status" value="1"/>
</dbReference>
<accession>A0A109N0C9</accession>
<proteinExistence type="inferred from homology"/>
<dbReference type="NCBIfam" id="TIGR04350">
    <property type="entry name" value="C_S_lyase_PatB"/>
    <property type="match status" value="1"/>
</dbReference>
<dbReference type="InterPro" id="IPR051798">
    <property type="entry name" value="Class-II_PLP-Dep_Aminotrans"/>
</dbReference>
<dbReference type="InterPro" id="IPR015421">
    <property type="entry name" value="PyrdxlP-dep_Trfase_major"/>
</dbReference>
<name>A0A109N0C9_9BACI</name>
<comment type="cofactor">
    <cofactor evidence="1">
        <name>pyridoxal 5'-phosphate</name>
        <dbReference type="ChEBI" id="CHEBI:597326"/>
    </cofactor>
</comment>
<keyword evidence="3" id="KW-0663">Pyridoxal phosphate</keyword>
<dbReference type="InterPro" id="IPR015422">
    <property type="entry name" value="PyrdxlP-dep_Trfase_small"/>
</dbReference>
<dbReference type="Gene3D" id="3.40.640.10">
    <property type="entry name" value="Type I PLP-dependent aspartate aminotransferase-like (Major domain)"/>
    <property type="match status" value="1"/>
</dbReference>
<evidence type="ECO:0000256" key="2">
    <source>
        <dbReference type="ARBA" id="ARBA00012224"/>
    </source>
</evidence>
<comment type="similarity">
    <text evidence="5">Belongs to the class-II pyridoxal-phosphate-dependent aminotransferase family. MalY/PatB cystathionine beta-lyase subfamily.</text>
</comment>
<protein>
    <recommendedName>
        <fullName evidence="2">cysteine-S-conjugate beta-lyase</fullName>
        <ecNumber evidence="2">4.4.1.13</ecNumber>
    </recommendedName>
</protein>
<dbReference type="EMBL" id="LNNH01000012">
    <property type="protein sequence ID" value="KWW21175.1"/>
    <property type="molecule type" value="Genomic_DNA"/>
</dbReference>
<evidence type="ECO:0000313" key="8">
    <source>
        <dbReference type="Proteomes" id="UP000064189"/>
    </source>
</evidence>
<dbReference type="InterPro" id="IPR004839">
    <property type="entry name" value="Aminotransferase_I/II_large"/>
</dbReference>
<evidence type="ECO:0000313" key="7">
    <source>
        <dbReference type="EMBL" id="KWW21175.1"/>
    </source>
</evidence>
<dbReference type="InterPro" id="IPR015424">
    <property type="entry name" value="PyrdxlP-dep_Trfase"/>
</dbReference>
<evidence type="ECO:0000256" key="4">
    <source>
        <dbReference type="ARBA" id="ARBA00023239"/>
    </source>
</evidence>
<sequence length="397" mass="45206">MQHDFNETIDRKGTFCTQWDYVEDRFGEKDLLPFSISDTDFGCPPEILQAIQQRLQHGIFGYTRWNHSPFKDAITNWYKKRFVCPIEAAWITYSPSVIYSVSKIIEIMTAVDDHVVIQTPAYDAFFKTIQDNKRLISSNELIYHEGTYSINFSDLEEKLAHPKAKVLLLCSPHNPTGRVWTRDELNNIVALCNRYDVYIISDEIHMDIIHEGNAHTPIIHSAIDPNRLCICSSASKTFNTPGLGGSYCLIPDSSIREAFLVSLKNKDGLSSASVFGMEALITAYNECEYWVDDLTGYVHDNLRIIQDFLKAHLPMLSFHIPESTYLAWINVSQLPFSSNQIQDSLVHHGKVAIMPGETFGESGRSFIRLNVGCPKSKLLEGLDRLKKAIDYLENQEK</sequence>
<organism evidence="7 8">
    <name type="scientific">Peribacillus simplex</name>
    <dbReference type="NCBI Taxonomy" id="1478"/>
    <lineage>
        <taxon>Bacteria</taxon>
        <taxon>Bacillati</taxon>
        <taxon>Bacillota</taxon>
        <taxon>Bacilli</taxon>
        <taxon>Bacillales</taxon>
        <taxon>Bacillaceae</taxon>
        <taxon>Peribacillus</taxon>
    </lineage>
</organism>
<feature type="domain" description="Aminotransferase class I/classII large" evidence="6">
    <location>
        <begin position="30"/>
        <end position="385"/>
    </location>
</feature>
<evidence type="ECO:0000256" key="5">
    <source>
        <dbReference type="ARBA" id="ARBA00037974"/>
    </source>
</evidence>
<comment type="caution">
    <text evidence="7">The sequence shown here is derived from an EMBL/GenBank/DDBJ whole genome shotgun (WGS) entry which is preliminary data.</text>
</comment>
<evidence type="ECO:0000256" key="1">
    <source>
        <dbReference type="ARBA" id="ARBA00001933"/>
    </source>
</evidence>
<dbReference type="EC" id="4.4.1.13" evidence="2"/>
<dbReference type="Proteomes" id="UP000064189">
    <property type="component" value="Unassembled WGS sequence"/>
</dbReference>
<dbReference type="GO" id="GO:0030170">
    <property type="term" value="F:pyridoxal phosphate binding"/>
    <property type="evidence" value="ECO:0007669"/>
    <property type="project" value="InterPro"/>
</dbReference>
<keyword evidence="4" id="KW-0456">Lyase</keyword>